<gene>
    <name evidence="4" type="ORF">SAMN04488132_10814</name>
</gene>
<keyword evidence="5" id="KW-1185">Reference proteome</keyword>
<dbReference type="PROSITE" id="PS51186">
    <property type="entry name" value="GNAT"/>
    <property type="match status" value="1"/>
</dbReference>
<evidence type="ECO:0000256" key="2">
    <source>
        <dbReference type="ARBA" id="ARBA00023315"/>
    </source>
</evidence>
<dbReference type="RefSeq" id="WP_078831960.1">
    <property type="nucleotide sequence ID" value="NZ_FUWH01000008.1"/>
</dbReference>
<dbReference type="GO" id="GO:0016747">
    <property type="term" value="F:acyltransferase activity, transferring groups other than amino-acyl groups"/>
    <property type="evidence" value="ECO:0007669"/>
    <property type="project" value="InterPro"/>
</dbReference>
<name>A0A1T4QB32_9BACT</name>
<dbReference type="GO" id="GO:0005840">
    <property type="term" value="C:ribosome"/>
    <property type="evidence" value="ECO:0007669"/>
    <property type="project" value="UniProtKB-KW"/>
</dbReference>
<dbReference type="InterPro" id="IPR016181">
    <property type="entry name" value="Acyl_CoA_acyltransferase"/>
</dbReference>
<evidence type="ECO:0000313" key="4">
    <source>
        <dbReference type="EMBL" id="SKA00837.1"/>
    </source>
</evidence>
<dbReference type="Pfam" id="PF00583">
    <property type="entry name" value="Acetyltransf_1"/>
    <property type="match status" value="1"/>
</dbReference>
<organism evidence="4 5">
    <name type="scientific">Sediminibacterium ginsengisoli</name>
    <dbReference type="NCBI Taxonomy" id="413434"/>
    <lineage>
        <taxon>Bacteria</taxon>
        <taxon>Pseudomonadati</taxon>
        <taxon>Bacteroidota</taxon>
        <taxon>Chitinophagia</taxon>
        <taxon>Chitinophagales</taxon>
        <taxon>Chitinophagaceae</taxon>
        <taxon>Sediminibacterium</taxon>
    </lineage>
</organism>
<dbReference type="PANTHER" id="PTHR42919">
    <property type="entry name" value="N-ALPHA-ACETYLTRANSFERASE"/>
    <property type="match status" value="1"/>
</dbReference>
<dbReference type="OrthoDB" id="7205533at2"/>
<dbReference type="PANTHER" id="PTHR42919:SF8">
    <property type="entry name" value="N-ALPHA-ACETYLTRANSFERASE 50"/>
    <property type="match status" value="1"/>
</dbReference>
<dbReference type="InterPro" id="IPR000182">
    <property type="entry name" value="GNAT_dom"/>
</dbReference>
<dbReference type="AlphaFoldDB" id="A0A1T4QB32"/>
<dbReference type="Gene3D" id="3.40.630.30">
    <property type="match status" value="1"/>
</dbReference>
<evidence type="ECO:0000259" key="3">
    <source>
        <dbReference type="PROSITE" id="PS51186"/>
    </source>
</evidence>
<dbReference type="EMBL" id="FUWH01000008">
    <property type="protein sequence ID" value="SKA00837.1"/>
    <property type="molecule type" value="Genomic_DNA"/>
</dbReference>
<keyword evidence="4" id="KW-0687">Ribonucleoprotein</keyword>
<dbReference type="Proteomes" id="UP000190888">
    <property type="component" value="Unassembled WGS sequence"/>
</dbReference>
<protein>
    <submittedName>
        <fullName evidence="4">Ribosomal protein S18 acetylase RimI</fullName>
    </submittedName>
</protein>
<reference evidence="4 5" key="1">
    <citation type="submission" date="2017-02" db="EMBL/GenBank/DDBJ databases">
        <authorList>
            <person name="Peterson S.W."/>
        </authorList>
    </citation>
    <scope>NUCLEOTIDE SEQUENCE [LARGE SCALE GENOMIC DNA]</scope>
    <source>
        <strain evidence="4 5">DSM 22335</strain>
    </source>
</reference>
<evidence type="ECO:0000313" key="5">
    <source>
        <dbReference type="Proteomes" id="UP000190888"/>
    </source>
</evidence>
<evidence type="ECO:0000256" key="1">
    <source>
        <dbReference type="ARBA" id="ARBA00022679"/>
    </source>
</evidence>
<dbReference type="InterPro" id="IPR051556">
    <property type="entry name" value="N-term/lysine_N-AcTrnsfr"/>
</dbReference>
<dbReference type="SUPFAM" id="SSF55729">
    <property type="entry name" value="Acyl-CoA N-acyltransferases (Nat)"/>
    <property type="match status" value="1"/>
</dbReference>
<sequence>MDNLIIRKLTLSDVEQLQLIGRQTFHETFAPVNSEANMSQYLEEGFASDKLTAELNNPQSEFYFVLSDTTIAGYLKLNRGQAQTELKEQAGLEIERIYVLKAFHGKQVGQALYEKAMEVAGAMHAEYVWLGVWEENNRAIGFYRKNGFEPFGQHLFRLGADVQTDILMKKTLIQKS</sequence>
<dbReference type="STRING" id="413434.SAMN04488132_10814"/>
<accession>A0A1T4QB32</accession>
<dbReference type="CDD" id="cd04301">
    <property type="entry name" value="NAT_SF"/>
    <property type="match status" value="1"/>
</dbReference>
<proteinExistence type="predicted"/>
<keyword evidence="1" id="KW-0808">Transferase</keyword>
<feature type="domain" description="N-acetyltransferase" evidence="3">
    <location>
        <begin position="4"/>
        <end position="173"/>
    </location>
</feature>
<keyword evidence="2" id="KW-0012">Acyltransferase</keyword>
<keyword evidence="4" id="KW-0689">Ribosomal protein</keyword>